<evidence type="ECO:0000313" key="2">
    <source>
        <dbReference type="EMBL" id="KJZ47471.1"/>
    </source>
</evidence>
<dbReference type="Pfam" id="PF13676">
    <property type="entry name" value="TIR_2"/>
    <property type="match status" value="1"/>
</dbReference>
<dbReference type="SUPFAM" id="SSF52200">
    <property type="entry name" value="Toll/Interleukin receptor TIR domain"/>
    <property type="match status" value="1"/>
</dbReference>
<comment type="caution">
    <text evidence="2">The sequence shown here is derived from an EMBL/GenBank/DDBJ whole genome shotgun (WGS) entry which is preliminary data.</text>
</comment>
<reference evidence="2 3" key="1">
    <citation type="submission" date="2015-03" db="EMBL/GenBank/DDBJ databases">
        <title>Comparative genomics of Pseudomonas insights into diversity of traits involved in vanlence and defense.</title>
        <authorList>
            <person name="Qin Y."/>
        </authorList>
    </citation>
    <scope>NUCLEOTIDE SEQUENCE [LARGE SCALE GENOMIC DNA]</scope>
    <source>
        <strain evidence="2 3">C8</strain>
    </source>
</reference>
<accession>A0A0F4TSR5</accession>
<evidence type="ECO:0000313" key="3">
    <source>
        <dbReference type="Proteomes" id="UP000033588"/>
    </source>
</evidence>
<dbReference type="OrthoDB" id="9810385at2"/>
<dbReference type="AlphaFoldDB" id="A0A0F4TSR5"/>
<organism evidence="2 3">
    <name type="scientific">Pseudomonas fluorescens</name>
    <dbReference type="NCBI Taxonomy" id="294"/>
    <lineage>
        <taxon>Bacteria</taxon>
        <taxon>Pseudomonadati</taxon>
        <taxon>Pseudomonadota</taxon>
        <taxon>Gammaproteobacteria</taxon>
        <taxon>Pseudomonadales</taxon>
        <taxon>Pseudomonadaceae</taxon>
        <taxon>Pseudomonas</taxon>
    </lineage>
</organism>
<dbReference type="Gene3D" id="3.40.50.10140">
    <property type="entry name" value="Toll/interleukin-1 receptor homology (TIR) domain"/>
    <property type="match status" value="1"/>
</dbReference>
<name>A0A0F4TSR5_PSEFL</name>
<dbReference type="InterPro" id="IPR035897">
    <property type="entry name" value="Toll_tir_struct_dom_sf"/>
</dbReference>
<dbReference type="InterPro" id="IPR000157">
    <property type="entry name" value="TIR_dom"/>
</dbReference>
<dbReference type="EMBL" id="LACC01000012">
    <property type="protein sequence ID" value="KJZ47471.1"/>
    <property type="molecule type" value="Genomic_DNA"/>
</dbReference>
<proteinExistence type="predicted"/>
<evidence type="ECO:0000259" key="1">
    <source>
        <dbReference type="Pfam" id="PF13676"/>
    </source>
</evidence>
<dbReference type="GO" id="GO:0007165">
    <property type="term" value="P:signal transduction"/>
    <property type="evidence" value="ECO:0007669"/>
    <property type="project" value="InterPro"/>
</dbReference>
<feature type="domain" description="TIR" evidence="1">
    <location>
        <begin position="3"/>
        <end position="106"/>
    </location>
</feature>
<gene>
    <name evidence="2" type="ORF">VC35_10545</name>
</gene>
<sequence>MPVFISYRHMDRAHAVKINARLIQANIKTYLDVLDAESQTTDDITGVITRNISECTHLLAVVSEKTALSWWVPFEIGEATITNRRICSFKTGPTELPLYLDKWPKLTSDRDIEFFIDAYRNEATLKRSMSLESVTGSESARSVNKSNADRFHADLKSRVIRGF</sequence>
<dbReference type="RefSeq" id="WP_046039803.1">
    <property type="nucleotide sequence ID" value="NZ_LACC01000012.1"/>
</dbReference>
<protein>
    <submittedName>
        <fullName evidence="2">Molecular chaperone Tir</fullName>
    </submittedName>
</protein>
<dbReference type="PATRIC" id="fig|294.132.peg.851"/>
<dbReference type="Proteomes" id="UP000033588">
    <property type="component" value="Unassembled WGS sequence"/>
</dbReference>